<dbReference type="Gene3D" id="3.30.710.10">
    <property type="entry name" value="Potassium Channel Kv1.1, Chain A"/>
    <property type="match status" value="1"/>
</dbReference>
<dbReference type="InterPro" id="IPR000210">
    <property type="entry name" value="BTB/POZ_dom"/>
</dbReference>
<feature type="non-terminal residue" evidence="2">
    <location>
        <position position="210"/>
    </location>
</feature>
<keyword evidence="3" id="KW-1185">Reference proteome</keyword>
<feature type="domain" description="BTB" evidence="1">
    <location>
        <begin position="4"/>
        <end position="67"/>
    </location>
</feature>
<dbReference type="AlphaFoldDB" id="A0A9W8WPU3"/>
<accession>A0A9W8WPU3</accession>
<dbReference type="Proteomes" id="UP001140562">
    <property type="component" value="Unassembled WGS sequence"/>
</dbReference>
<gene>
    <name evidence="2" type="ORF">N0V87_010174</name>
</gene>
<dbReference type="EMBL" id="JAPEUV010000213">
    <property type="protein sequence ID" value="KAJ4330252.1"/>
    <property type="molecule type" value="Genomic_DNA"/>
</dbReference>
<protein>
    <recommendedName>
        <fullName evidence="1">BTB domain-containing protein</fullName>
    </recommendedName>
</protein>
<evidence type="ECO:0000313" key="2">
    <source>
        <dbReference type="EMBL" id="KAJ4330252.1"/>
    </source>
</evidence>
<reference evidence="2" key="1">
    <citation type="submission" date="2022-10" db="EMBL/GenBank/DDBJ databases">
        <title>Tapping the CABI collections for fungal endophytes: first genome assemblies for Collariella, Neodidymelliopsis, Ascochyta clinopodiicola, Didymella pomorum, Didymosphaeria variabile, Neocosmospora piperis and Neocucurbitaria cava.</title>
        <authorList>
            <person name="Hill R."/>
        </authorList>
    </citation>
    <scope>NUCLEOTIDE SEQUENCE</scope>
    <source>
        <strain evidence="2">IMI 360193</strain>
    </source>
</reference>
<name>A0A9W8WPU3_9PLEO</name>
<dbReference type="InterPro" id="IPR011333">
    <property type="entry name" value="SKP1/BTB/POZ_sf"/>
</dbReference>
<evidence type="ECO:0000313" key="3">
    <source>
        <dbReference type="Proteomes" id="UP001140562"/>
    </source>
</evidence>
<sequence>FASAPMIVEVGDKKQEFFLHEALLSANSDFFKTALKPEWKNNTTRSIALPEADSVAFQIYLDWLYSGPHITITMKEDRVKSAPNATPNIDFKDALIDAAMEKMYTEDEYIIDFPSFIYPTSTRESPHRKLAVDIAVRVWLAASFEAAAERDLPGDFYADTVAIIGRKLRSAVAADTGVWNFFAGVSDPCKYHEHTPKHATCYKRKRRLDT</sequence>
<dbReference type="PROSITE" id="PS50097">
    <property type="entry name" value="BTB"/>
    <property type="match status" value="1"/>
</dbReference>
<dbReference type="CDD" id="cd18186">
    <property type="entry name" value="BTB_POZ_ZBTB_KLHL-like"/>
    <property type="match status" value="1"/>
</dbReference>
<evidence type="ECO:0000259" key="1">
    <source>
        <dbReference type="PROSITE" id="PS50097"/>
    </source>
</evidence>
<dbReference type="SUPFAM" id="SSF54695">
    <property type="entry name" value="POZ domain"/>
    <property type="match status" value="1"/>
</dbReference>
<comment type="caution">
    <text evidence="2">The sequence shown here is derived from an EMBL/GenBank/DDBJ whole genome shotgun (WGS) entry which is preliminary data.</text>
</comment>
<proteinExistence type="predicted"/>
<dbReference type="Pfam" id="PF00651">
    <property type="entry name" value="BTB"/>
    <property type="match status" value="1"/>
</dbReference>
<dbReference type="PANTHER" id="PTHR47843">
    <property type="entry name" value="BTB DOMAIN-CONTAINING PROTEIN-RELATED"/>
    <property type="match status" value="1"/>
</dbReference>
<organism evidence="2 3">
    <name type="scientific">Didymella glomerata</name>
    <dbReference type="NCBI Taxonomy" id="749621"/>
    <lineage>
        <taxon>Eukaryota</taxon>
        <taxon>Fungi</taxon>
        <taxon>Dikarya</taxon>
        <taxon>Ascomycota</taxon>
        <taxon>Pezizomycotina</taxon>
        <taxon>Dothideomycetes</taxon>
        <taxon>Pleosporomycetidae</taxon>
        <taxon>Pleosporales</taxon>
        <taxon>Pleosporineae</taxon>
        <taxon>Didymellaceae</taxon>
        <taxon>Didymella</taxon>
    </lineage>
</organism>
<dbReference type="PANTHER" id="PTHR47843:SF2">
    <property type="entry name" value="BTB DOMAIN-CONTAINING PROTEIN"/>
    <property type="match status" value="1"/>
</dbReference>
<dbReference type="OrthoDB" id="1022638at2759"/>